<accession>A0A1R3K0G0</accession>
<comment type="caution">
    <text evidence="1">The sequence shown here is derived from an EMBL/GenBank/DDBJ whole genome shotgun (WGS) entry which is preliminary data.</text>
</comment>
<dbReference type="EMBL" id="AWUE01014930">
    <property type="protein sequence ID" value="OMP00579.1"/>
    <property type="molecule type" value="Genomic_DNA"/>
</dbReference>
<dbReference type="Proteomes" id="UP000187203">
    <property type="component" value="Unassembled WGS sequence"/>
</dbReference>
<proteinExistence type="predicted"/>
<evidence type="ECO:0000313" key="2">
    <source>
        <dbReference type="Proteomes" id="UP000187203"/>
    </source>
</evidence>
<organism evidence="1 2">
    <name type="scientific">Corchorus olitorius</name>
    <dbReference type="NCBI Taxonomy" id="93759"/>
    <lineage>
        <taxon>Eukaryota</taxon>
        <taxon>Viridiplantae</taxon>
        <taxon>Streptophyta</taxon>
        <taxon>Embryophyta</taxon>
        <taxon>Tracheophyta</taxon>
        <taxon>Spermatophyta</taxon>
        <taxon>Magnoliopsida</taxon>
        <taxon>eudicotyledons</taxon>
        <taxon>Gunneridae</taxon>
        <taxon>Pentapetalae</taxon>
        <taxon>rosids</taxon>
        <taxon>malvids</taxon>
        <taxon>Malvales</taxon>
        <taxon>Malvaceae</taxon>
        <taxon>Grewioideae</taxon>
        <taxon>Apeibeae</taxon>
        <taxon>Corchorus</taxon>
    </lineage>
</organism>
<keyword evidence="2" id="KW-1185">Reference proteome</keyword>
<sequence>MSDELAAYAKASQLGDKIQRFLTSDQFHCSLLTTSPPLFYIPIPS</sequence>
<name>A0A1R3K0G0_9ROSI</name>
<gene>
    <name evidence="1" type="ORF">COLO4_12561</name>
</gene>
<dbReference type="AlphaFoldDB" id="A0A1R3K0G0"/>
<protein>
    <submittedName>
        <fullName evidence="1">Uncharacterized protein</fullName>
    </submittedName>
</protein>
<reference evidence="2" key="1">
    <citation type="submission" date="2013-09" db="EMBL/GenBank/DDBJ databases">
        <title>Corchorus olitorius genome sequencing.</title>
        <authorList>
            <person name="Alam M."/>
            <person name="Haque M.S."/>
            <person name="Islam M.S."/>
            <person name="Emdad E.M."/>
            <person name="Islam M.M."/>
            <person name="Ahmed B."/>
            <person name="Halim A."/>
            <person name="Hossen Q.M.M."/>
            <person name="Hossain M.Z."/>
            <person name="Ahmed R."/>
            <person name="Khan M.M."/>
            <person name="Islam R."/>
            <person name="Rashid M.M."/>
            <person name="Khan S.A."/>
            <person name="Rahman M.S."/>
            <person name="Alam M."/>
            <person name="Yahiya A.S."/>
            <person name="Khan M.S."/>
            <person name="Azam M.S."/>
            <person name="Haque T."/>
            <person name="Lashkar M.Z.H."/>
            <person name="Akhand A.I."/>
            <person name="Morshed G."/>
            <person name="Roy S."/>
            <person name="Uddin K.S."/>
            <person name="Rabeya T."/>
            <person name="Hossain A.S."/>
            <person name="Chowdhury A."/>
            <person name="Snigdha A.R."/>
            <person name="Mortoza M.S."/>
            <person name="Matin S.A."/>
            <person name="Hoque S.M.E."/>
            <person name="Islam M.K."/>
            <person name="Roy D.K."/>
            <person name="Haider R."/>
            <person name="Moosa M.M."/>
            <person name="Elias S.M."/>
            <person name="Hasan A.M."/>
            <person name="Jahan S."/>
            <person name="Shafiuddin M."/>
            <person name="Mahmood N."/>
            <person name="Shommy N.S."/>
        </authorList>
    </citation>
    <scope>NUCLEOTIDE SEQUENCE [LARGE SCALE GENOMIC DNA]</scope>
    <source>
        <strain evidence="2">cv. O-4</strain>
    </source>
</reference>
<evidence type="ECO:0000313" key="1">
    <source>
        <dbReference type="EMBL" id="OMP00579.1"/>
    </source>
</evidence>